<dbReference type="Gene3D" id="1.10.357.10">
    <property type="entry name" value="Tetracycline Repressor, domain 2"/>
    <property type="match status" value="1"/>
</dbReference>
<evidence type="ECO:0000256" key="2">
    <source>
        <dbReference type="PROSITE-ProRule" id="PRU00335"/>
    </source>
</evidence>
<feature type="domain" description="HTH tetR-type" evidence="3">
    <location>
        <begin position="1"/>
        <end position="60"/>
    </location>
</feature>
<dbReference type="Proteomes" id="UP000776651">
    <property type="component" value="Unassembled WGS sequence"/>
</dbReference>
<gene>
    <name evidence="4" type="ORF">K3177_06625</name>
</gene>
<name>A0ABS7JDS3_9SPHN</name>
<reference evidence="4 5" key="1">
    <citation type="submission" date="2021-08" db="EMBL/GenBank/DDBJ databases">
        <title>Comparative Genomics Analysis of the Genus Qipengyuania Reveals Extensive Genetic Diversity and Metabolic Versatility, Including the Description of Fifteen Novel Species.</title>
        <authorList>
            <person name="Liu Y."/>
        </authorList>
    </citation>
    <scope>NUCLEOTIDE SEQUENCE [LARGE SCALE GENOMIC DNA]</scope>
    <source>
        <strain evidence="4 5">GH25</strain>
    </source>
</reference>
<dbReference type="RefSeq" id="WP_221597636.1">
    <property type="nucleotide sequence ID" value="NZ_JAIGNQ010000002.1"/>
</dbReference>
<dbReference type="EMBL" id="JAIGNQ010000002">
    <property type="protein sequence ID" value="MBX7488182.1"/>
    <property type="molecule type" value="Genomic_DNA"/>
</dbReference>
<evidence type="ECO:0000313" key="4">
    <source>
        <dbReference type="EMBL" id="MBX7488182.1"/>
    </source>
</evidence>
<feature type="DNA-binding region" description="H-T-H motif" evidence="2">
    <location>
        <begin position="23"/>
        <end position="42"/>
    </location>
</feature>
<dbReference type="InterPro" id="IPR009057">
    <property type="entry name" value="Homeodomain-like_sf"/>
</dbReference>
<evidence type="ECO:0000259" key="3">
    <source>
        <dbReference type="PROSITE" id="PS50977"/>
    </source>
</evidence>
<organism evidence="4 5">
    <name type="scientific">Qipengyuania pacifica</name>
    <dbReference type="NCBI Taxonomy" id="2860199"/>
    <lineage>
        <taxon>Bacteria</taxon>
        <taxon>Pseudomonadati</taxon>
        <taxon>Pseudomonadota</taxon>
        <taxon>Alphaproteobacteria</taxon>
        <taxon>Sphingomonadales</taxon>
        <taxon>Erythrobacteraceae</taxon>
        <taxon>Qipengyuania</taxon>
    </lineage>
</organism>
<proteinExistence type="predicted"/>
<dbReference type="Pfam" id="PF00440">
    <property type="entry name" value="TetR_N"/>
    <property type="match status" value="1"/>
</dbReference>
<accession>A0ABS7JDS3</accession>
<comment type="caution">
    <text evidence="4">The sequence shown here is derived from an EMBL/GenBank/DDBJ whole genome shotgun (WGS) entry which is preliminary data.</text>
</comment>
<evidence type="ECO:0000313" key="5">
    <source>
        <dbReference type="Proteomes" id="UP000776651"/>
    </source>
</evidence>
<dbReference type="SUPFAM" id="SSF46689">
    <property type="entry name" value="Homeodomain-like"/>
    <property type="match status" value="1"/>
</dbReference>
<dbReference type="PROSITE" id="PS50977">
    <property type="entry name" value="HTH_TETR_2"/>
    <property type="match status" value="1"/>
</dbReference>
<dbReference type="InterPro" id="IPR001647">
    <property type="entry name" value="HTH_TetR"/>
</dbReference>
<keyword evidence="1 2" id="KW-0238">DNA-binding</keyword>
<sequence>MSRETLLPMMTGYVLENGLADVSLRPLAKAAGTSDRMLLYHFGSKEELVAGLLEYLASMYAATLDAAFPDGAATSRRSLAEAVLRTTAQPDFAPFMRVWWDIVAGCADGNAHYLASAGAMGDRLLEWIEAHLPTDDPNPVAGARAVLAVIEGAMMLRTIGRGDIGEAGLAALES</sequence>
<protein>
    <submittedName>
        <fullName evidence="4">TetR/AcrR family transcriptional regulator</fullName>
    </submittedName>
</protein>
<evidence type="ECO:0000256" key="1">
    <source>
        <dbReference type="ARBA" id="ARBA00023125"/>
    </source>
</evidence>
<keyword evidence="5" id="KW-1185">Reference proteome</keyword>